<comment type="similarity">
    <text evidence="7">Belongs to the binding-protein-dependent transport system permease family.</text>
</comment>
<accession>A0A1M6KVM1</accession>
<dbReference type="OrthoDB" id="42781at2"/>
<feature type="transmembrane region" description="Helical" evidence="7">
    <location>
        <begin position="156"/>
        <end position="178"/>
    </location>
</feature>
<comment type="subcellular location">
    <subcellularLocation>
        <location evidence="1 7">Cell membrane</location>
        <topology evidence="1 7">Multi-pass membrane protein</topology>
    </subcellularLocation>
</comment>
<sequence length="301" mass="33309">MKKVLENKWYIALLCAPALILFAVFVIYPLCNIVIMSFQNTDGLSPAVFARLDNYKRILKDRAFLKANWSSLGLSALAVLCNAVLGIGVAILLCTLGKRTQKVLRSAFLIPLVLSISVISQLWLTVYHADWGLLNSFLENAGLGFLKHQWLSNPKTAMICIAIVGMWWSFGMDLLLAYSGIKSIPESYYEAAQIDGANFLHVTKSITLPLLKDVAKVCFIISATGGLYTFPQVFIMTGGGPGDMTQTVMMYMYRQAFSNQRYGVAAAVAVLAIAETFILITVINKVFGERKEKKRKEVISL</sequence>
<proteinExistence type="inferred from homology"/>
<protein>
    <submittedName>
        <fullName evidence="9">Multiple sugar transport system permease protein</fullName>
    </submittedName>
</protein>
<dbReference type="GO" id="GO:0005886">
    <property type="term" value="C:plasma membrane"/>
    <property type="evidence" value="ECO:0007669"/>
    <property type="project" value="UniProtKB-SubCell"/>
</dbReference>
<evidence type="ECO:0000256" key="6">
    <source>
        <dbReference type="ARBA" id="ARBA00023136"/>
    </source>
</evidence>
<dbReference type="SUPFAM" id="SSF161098">
    <property type="entry name" value="MetI-like"/>
    <property type="match status" value="1"/>
</dbReference>
<name>A0A1M6KVM1_9FIRM</name>
<feature type="transmembrane region" description="Helical" evidence="7">
    <location>
        <begin position="262"/>
        <end position="287"/>
    </location>
</feature>
<keyword evidence="4 7" id="KW-0812">Transmembrane</keyword>
<dbReference type="Proteomes" id="UP000184386">
    <property type="component" value="Unassembled WGS sequence"/>
</dbReference>
<dbReference type="EMBL" id="FRAC01000006">
    <property type="protein sequence ID" value="SHJ63068.1"/>
    <property type="molecule type" value="Genomic_DNA"/>
</dbReference>
<evidence type="ECO:0000256" key="3">
    <source>
        <dbReference type="ARBA" id="ARBA00022475"/>
    </source>
</evidence>
<feature type="transmembrane region" description="Helical" evidence="7">
    <location>
        <begin position="214"/>
        <end position="235"/>
    </location>
</feature>
<evidence type="ECO:0000256" key="2">
    <source>
        <dbReference type="ARBA" id="ARBA00022448"/>
    </source>
</evidence>
<evidence type="ECO:0000313" key="10">
    <source>
        <dbReference type="Proteomes" id="UP000184386"/>
    </source>
</evidence>
<dbReference type="RefSeq" id="WP_073272734.1">
    <property type="nucleotide sequence ID" value="NZ_FRAC01000006.1"/>
</dbReference>
<feature type="transmembrane region" description="Helical" evidence="7">
    <location>
        <begin position="9"/>
        <end position="35"/>
    </location>
</feature>
<dbReference type="InterPro" id="IPR035906">
    <property type="entry name" value="MetI-like_sf"/>
</dbReference>
<organism evidence="9 10">
    <name type="scientific">Anaerocolumna jejuensis DSM 15929</name>
    <dbReference type="NCBI Taxonomy" id="1121322"/>
    <lineage>
        <taxon>Bacteria</taxon>
        <taxon>Bacillati</taxon>
        <taxon>Bacillota</taxon>
        <taxon>Clostridia</taxon>
        <taxon>Lachnospirales</taxon>
        <taxon>Lachnospiraceae</taxon>
        <taxon>Anaerocolumna</taxon>
    </lineage>
</organism>
<gene>
    <name evidence="9" type="ORF">SAMN02745136_00598</name>
</gene>
<dbReference type="Gene3D" id="1.10.3720.10">
    <property type="entry name" value="MetI-like"/>
    <property type="match status" value="1"/>
</dbReference>
<dbReference type="AlphaFoldDB" id="A0A1M6KVM1"/>
<dbReference type="STRING" id="1121322.SAMN02745136_00598"/>
<dbReference type="GO" id="GO:0055085">
    <property type="term" value="P:transmembrane transport"/>
    <property type="evidence" value="ECO:0007669"/>
    <property type="project" value="InterPro"/>
</dbReference>
<feature type="domain" description="ABC transmembrane type-1" evidence="8">
    <location>
        <begin position="68"/>
        <end position="283"/>
    </location>
</feature>
<reference evidence="9 10" key="1">
    <citation type="submission" date="2016-11" db="EMBL/GenBank/DDBJ databases">
        <authorList>
            <person name="Jaros S."/>
            <person name="Januszkiewicz K."/>
            <person name="Wedrychowicz H."/>
        </authorList>
    </citation>
    <scope>NUCLEOTIDE SEQUENCE [LARGE SCALE GENOMIC DNA]</scope>
    <source>
        <strain evidence="9 10">DSM 15929</strain>
    </source>
</reference>
<evidence type="ECO:0000256" key="7">
    <source>
        <dbReference type="RuleBase" id="RU363032"/>
    </source>
</evidence>
<evidence type="ECO:0000256" key="1">
    <source>
        <dbReference type="ARBA" id="ARBA00004651"/>
    </source>
</evidence>
<feature type="transmembrane region" description="Helical" evidence="7">
    <location>
        <begin position="72"/>
        <end position="96"/>
    </location>
</feature>
<keyword evidence="3" id="KW-1003">Cell membrane</keyword>
<keyword evidence="9" id="KW-0762">Sugar transport</keyword>
<keyword evidence="5 7" id="KW-1133">Transmembrane helix</keyword>
<dbReference type="PANTHER" id="PTHR30193">
    <property type="entry name" value="ABC TRANSPORTER PERMEASE PROTEIN"/>
    <property type="match status" value="1"/>
</dbReference>
<dbReference type="InterPro" id="IPR000515">
    <property type="entry name" value="MetI-like"/>
</dbReference>
<evidence type="ECO:0000256" key="4">
    <source>
        <dbReference type="ARBA" id="ARBA00022692"/>
    </source>
</evidence>
<keyword evidence="2 7" id="KW-0813">Transport</keyword>
<keyword evidence="6 7" id="KW-0472">Membrane</keyword>
<evidence type="ECO:0000259" key="8">
    <source>
        <dbReference type="PROSITE" id="PS50928"/>
    </source>
</evidence>
<evidence type="ECO:0000313" key="9">
    <source>
        <dbReference type="EMBL" id="SHJ63068.1"/>
    </source>
</evidence>
<keyword evidence="10" id="KW-1185">Reference proteome</keyword>
<dbReference type="Pfam" id="PF00528">
    <property type="entry name" value="BPD_transp_1"/>
    <property type="match status" value="1"/>
</dbReference>
<evidence type="ECO:0000256" key="5">
    <source>
        <dbReference type="ARBA" id="ARBA00022989"/>
    </source>
</evidence>
<dbReference type="PANTHER" id="PTHR30193:SF37">
    <property type="entry name" value="INNER MEMBRANE ABC TRANSPORTER PERMEASE PROTEIN YCJO"/>
    <property type="match status" value="1"/>
</dbReference>
<dbReference type="PROSITE" id="PS50928">
    <property type="entry name" value="ABC_TM1"/>
    <property type="match status" value="1"/>
</dbReference>
<dbReference type="CDD" id="cd06261">
    <property type="entry name" value="TM_PBP2"/>
    <property type="match status" value="1"/>
</dbReference>
<dbReference type="InterPro" id="IPR051393">
    <property type="entry name" value="ABC_transporter_permease"/>
</dbReference>
<feature type="transmembrane region" description="Helical" evidence="7">
    <location>
        <begin position="108"/>
        <end position="129"/>
    </location>
</feature>